<dbReference type="Proteomes" id="UP001205906">
    <property type="component" value="Unassembled WGS sequence"/>
</dbReference>
<comment type="caution">
    <text evidence="4">The sequence shown here is derived from an EMBL/GenBank/DDBJ whole genome shotgun (WGS) entry which is preliminary data.</text>
</comment>
<dbReference type="SUPFAM" id="SSF109910">
    <property type="entry name" value="YgfY-like"/>
    <property type="match status" value="1"/>
</dbReference>
<accession>A0ABT1C8Z3</accession>
<comment type="similarity">
    <text evidence="1">Belongs to the SdhE FAD assembly factor family.</text>
</comment>
<dbReference type="PANTHER" id="PTHR12469">
    <property type="entry name" value="PROTEIN EMI5 HOMOLOG, MITOCHONDRIAL"/>
    <property type="match status" value="1"/>
</dbReference>
<dbReference type="EMBL" id="JAMXQS010000006">
    <property type="protein sequence ID" value="MCO6050660.1"/>
    <property type="molecule type" value="Genomic_DNA"/>
</dbReference>
<organism evidence="4 5">
    <name type="scientific">Mesorhizobium liriopis</name>
    <dbReference type="NCBI Taxonomy" id="2953882"/>
    <lineage>
        <taxon>Bacteria</taxon>
        <taxon>Pseudomonadati</taxon>
        <taxon>Pseudomonadota</taxon>
        <taxon>Alphaproteobacteria</taxon>
        <taxon>Hyphomicrobiales</taxon>
        <taxon>Phyllobacteriaceae</taxon>
        <taxon>Mesorhizobium</taxon>
    </lineage>
</organism>
<gene>
    <name evidence="4" type="ORF">NGM99_12795</name>
</gene>
<evidence type="ECO:0000256" key="2">
    <source>
        <dbReference type="ARBA" id="ARBA00019418"/>
    </source>
</evidence>
<evidence type="ECO:0000313" key="5">
    <source>
        <dbReference type="Proteomes" id="UP001205906"/>
    </source>
</evidence>
<sequence length="87" mass="10007">MDVHQLDPRRKRARFRSWHRGMREMDLILGPFADRELGALTLPELEQYENLLDIPDAELLGWVTGARAAPPAWAESLLDRIKASIRS</sequence>
<dbReference type="InterPro" id="IPR005631">
    <property type="entry name" value="SDH"/>
</dbReference>
<reference evidence="4 5" key="1">
    <citation type="submission" date="2022-06" db="EMBL/GenBank/DDBJ databases">
        <title>Mesorhizobium sp. strain RP14 Genome sequencing and assembly.</title>
        <authorList>
            <person name="Kim I."/>
        </authorList>
    </citation>
    <scope>NUCLEOTIDE SEQUENCE [LARGE SCALE GENOMIC DNA]</scope>
    <source>
        <strain evidence="5">RP14(2022)</strain>
    </source>
</reference>
<evidence type="ECO:0000313" key="4">
    <source>
        <dbReference type="EMBL" id="MCO6050660.1"/>
    </source>
</evidence>
<name>A0ABT1C8Z3_9HYPH</name>
<keyword evidence="5" id="KW-1185">Reference proteome</keyword>
<keyword evidence="3" id="KW-0143">Chaperone</keyword>
<dbReference type="RefSeq" id="WP_252819496.1">
    <property type="nucleotide sequence ID" value="NZ_JAMXQS010000006.1"/>
</dbReference>
<evidence type="ECO:0000256" key="1">
    <source>
        <dbReference type="ARBA" id="ARBA00008571"/>
    </source>
</evidence>
<dbReference type="Gene3D" id="1.10.150.250">
    <property type="entry name" value="Flavinator of succinate dehydrogenase"/>
    <property type="match status" value="1"/>
</dbReference>
<proteinExistence type="inferred from homology"/>
<protein>
    <recommendedName>
        <fullName evidence="2">FAD assembly factor SdhE</fullName>
    </recommendedName>
</protein>
<dbReference type="PANTHER" id="PTHR12469:SF2">
    <property type="entry name" value="SUCCINATE DEHYDROGENASE ASSEMBLY FACTOR 2, MITOCHONDRIAL"/>
    <property type="match status" value="1"/>
</dbReference>
<dbReference type="InterPro" id="IPR036714">
    <property type="entry name" value="SDH_sf"/>
</dbReference>
<evidence type="ECO:0000256" key="3">
    <source>
        <dbReference type="ARBA" id="ARBA00023186"/>
    </source>
</evidence>
<dbReference type="Pfam" id="PF03937">
    <property type="entry name" value="Sdh5"/>
    <property type="match status" value="1"/>
</dbReference>